<gene>
    <name evidence="3" type="ORF">C1H69_19055</name>
</gene>
<dbReference type="AlphaFoldDB" id="A0A2N7TXV0"/>
<dbReference type="EMBL" id="PNRF01000039">
    <property type="protein sequence ID" value="PMR73006.1"/>
    <property type="molecule type" value="Genomic_DNA"/>
</dbReference>
<dbReference type="PANTHER" id="PTHR43639">
    <property type="entry name" value="OXIDOREDUCTASE, SHORT-CHAIN DEHYDROGENASE/REDUCTASE FAMILY (AFU_ORTHOLOGUE AFUA_5G02870)"/>
    <property type="match status" value="1"/>
</dbReference>
<dbReference type="PRINTS" id="PR00080">
    <property type="entry name" value="SDRFAMILY"/>
</dbReference>
<dbReference type="CDD" id="cd05233">
    <property type="entry name" value="SDR_c"/>
    <property type="match status" value="1"/>
</dbReference>
<dbReference type="OrthoDB" id="20590at2"/>
<dbReference type="EC" id="1.1.1.47" evidence="3"/>
<dbReference type="Proteomes" id="UP000235803">
    <property type="component" value="Unassembled WGS sequence"/>
</dbReference>
<evidence type="ECO:0000313" key="3">
    <source>
        <dbReference type="EMBL" id="PMR73006.1"/>
    </source>
</evidence>
<keyword evidence="2 3" id="KW-0560">Oxidoreductase</keyword>
<dbReference type="Pfam" id="PF13561">
    <property type="entry name" value="adh_short_C2"/>
    <property type="match status" value="1"/>
</dbReference>
<evidence type="ECO:0000313" key="4">
    <source>
        <dbReference type="Proteomes" id="UP000235803"/>
    </source>
</evidence>
<accession>A0A2N7TXV0</accession>
<dbReference type="PRINTS" id="PR00081">
    <property type="entry name" value="GDHRDH"/>
</dbReference>
<dbReference type="SUPFAM" id="SSF51735">
    <property type="entry name" value="NAD(P)-binding Rossmann-fold domains"/>
    <property type="match status" value="1"/>
</dbReference>
<dbReference type="Gene3D" id="3.40.50.720">
    <property type="entry name" value="NAD(P)-binding Rossmann-like Domain"/>
    <property type="match status" value="1"/>
</dbReference>
<evidence type="ECO:0000256" key="1">
    <source>
        <dbReference type="ARBA" id="ARBA00006484"/>
    </source>
</evidence>
<name>A0A2N7TXV0_9GAMM</name>
<proteinExistence type="inferred from homology"/>
<keyword evidence="4" id="KW-1185">Reference proteome</keyword>
<dbReference type="FunFam" id="3.40.50.720:FF:000173">
    <property type="entry name" value="3-oxoacyl-[acyl-carrier protein] reductase"/>
    <property type="match status" value="1"/>
</dbReference>
<comment type="caution">
    <text evidence="3">The sequence shown here is derived from an EMBL/GenBank/DDBJ whole genome shotgun (WGS) entry which is preliminary data.</text>
</comment>
<evidence type="ECO:0000256" key="2">
    <source>
        <dbReference type="ARBA" id="ARBA00023002"/>
    </source>
</evidence>
<organism evidence="3 4">
    <name type="scientific">Billgrantia endophytica</name>
    <dbReference type="NCBI Taxonomy" id="2033802"/>
    <lineage>
        <taxon>Bacteria</taxon>
        <taxon>Pseudomonadati</taxon>
        <taxon>Pseudomonadota</taxon>
        <taxon>Gammaproteobacteria</taxon>
        <taxon>Oceanospirillales</taxon>
        <taxon>Halomonadaceae</taxon>
        <taxon>Billgrantia</taxon>
    </lineage>
</organism>
<dbReference type="GO" id="GO:0047936">
    <property type="term" value="F:glucose 1-dehydrogenase [NAD(P)+] activity"/>
    <property type="evidence" value="ECO:0007669"/>
    <property type="project" value="UniProtKB-EC"/>
</dbReference>
<dbReference type="InterPro" id="IPR002347">
    <property type="entry name" value="SDR_fam"/>
</dbReference>
<dbReference type="PANTHER" id="PTHR43639:SF1">
    <property type="entry name" value="SHORT-CHAIN DEHYDROGENASE_REDUCTASE FAMILY PROTEIN"/>
    <property type="match status" value="1"/>
</dbReference>
<dbReference type="RefSeq" id="WP_102655006.1">
    <property type="nucleotide sequence ID" value="NZ_PNRF01000039.1"/>
</dbReference>
<reference evidence="3 4" key="1">
    <citation type="submission" date="2018-01" db="EMBL/GenBank/DDBJ databases">
        <title>Halomonas endophytica sp. nov., isolated from storage liquid in the stems of Populus euphratica.</title>
        <authorList>
            <person name="Chen C."/>
        </authorList>
    </citation>
    <scope>NUCLEOTIDE SEQUENCE [LARGE SCALE GENOMIC DNA]</scope>
    <source>
        <strain evidence="3 4">MC28</strain>
    </source>
</reference>
<protein>
    <submittedName>
        <fullName evidence="3">NAD(P)-dependent oxidoreductase</fullName>
        <ecNumber evidence="3">1.1.1.47</ecNumber>
    </submittedName>
</protein>
<dbReference type="InterPro" id="IPR036291">
    <property type="entry name" value="NAD(P)-bd_dom_sf"/>
</dbReference>
<sequence length="246" mass="25369">MSSKPILLVTGGGRGIGRAVCRLGAERGYAVIFSYHSDACAANSLVEEIEAMGGSALALCVDMAESNAASRLFALVDEQRGELSGVVNNAGITGARGDFMSCDPGTVRQVFDVNVFGLMECCRQAVSRLSTQHGGKGGGIVNLSSGAAGHGAAHSYVWYAASKAAVEAFTLGLAREVGAEGIRVNAVSPGVTDTDIHAHSDRDALIETIPLRRMARPEEIAEAVMWLVSGAASYVAGSVLRVGGGR</sequence>
<comment type="similarity">
    <text evidence="1">Belongs to the short-chain dehydrogenases/reductases (SDR) family.</text>
</comment>